<feature type="region of interest" description="Disordered" evidence="1">
    <location>
        <begin position="24"/>
        <end position="90"/>
    </location>
</feature>
<proteinExistence type="predicted"/>
<dbReference type="EMBL" id="JACIDJ010000003">
    <property type="protein sequence ID" value="MBB3898895.1"/>
    <property type="molecule type" value="Genomic_DNA"/>
</dbReference>
<feature type="compositionally biased region" description="Gly residues" evidence="1">
    <location>
        <begin position="62"/>
        <end position="75"/>
    </location>
</feature>
<gene>
    <name evidence="3" type="ORF">GGQ83_002338</name>
</gene>
<dbReference type="SUPFAM" id="SSF50346">
    <property type="entry name" value="PRC-barrel domain"/>
    <property type="match status" value="1"/>
</dbReference>
<sequence>MRRNILTPAALASALLVAPMLAHGQTASSPAGGGPTMTQTSPQGVTPGQPAPPTAGTAPGMTPGGAIGQTPGGNIPGTTRGTNAPAAGMTAPGTTAGVGAAFPAGSAVMARPRMSQIIGANVYNDENDSIGSVDDIILVPPAGAAAAGAAAGAGRGPLAVIQVGGFLGLGGRLVAVPLTDLQWNAERERVVLPGATRDGLRERPEFNYDSVRTSSR</sequence>
<dbReference type="Gene3D" id="2.30.30.240">
    <property type="entry name" value="PRC-barrel domain"/>
    <property type="match status" value="1"/>
</dbReference>
<name>A0A840AFL6_9PROT</name>
<feature type="compositionally biased region" description="Low complexity" evidence="1">
    <location>
        <begin position="81"/>
        <end position="90"/>
    </location>
</feature>
<feature type="chain" id="PRO_5032971550" description="PRC-barrel domain-containing protein" evidence="2">
    <location>
        <begin position="25"/>
        <end position="216"/>
    </location>
</feature>
<dbReference type="InterPro" id="IPR011033">
    <property type="entry name" value="PRC_barrel-like_sf"/>
</dbReference>
<evidence type="ECO:0008006" key="5">
    <source>
        <dbReference type="Google" id="ProtNLM"/>
    </source>
</evidence>
<reference evidence="3 4" key="1">
    <citation type="submission" date="2020-08" db="EMBL/GenBank/DDBJ databases">
        <title>Genomic Encyclopedia of Type Strains, Phase IV (KMG-IV): sequencing the most valuable type-strain genomes for metagenomic binning, comparative biology and taxonomic classification.</title>
        <authorList>
            <person name="Goeker M."/>
        </authorList>
    </citation>
    <scope>NUCLEOTIDE SEQUENCE [LARGE SCALE GENOMIC DNA]</scope>
    <source>
        <strain evidence="3 4">DSM 19979</strain>
    </source>
</reference>
<dbReference type="AlphaFoldDB" id="A0A840AFL6"/>
<feature type="compositionally biased region" description="Low complexity" evidence="1">
    <location>
        <begin position="42"/>
        <end position="61"/>
    </location>
</feature>
<evidence type="ECO:0000256" key="2">
    <source>
        <dbReference type="SAM" id="SignalP"/>
    </source>
</evidence>
<protein>
    <recommendedName>
        <fullName evidence="5">PRC-barrel domain-containing protein</fullName>
    </recommendedName>
</protein>
<dbReference type="Proteomes" id="UP000553193">
    <property type="component" value="Unassembled WGS sequence"/>
</dbReference>
<evidence type="ECO:0000256" key="1">
    <source>
        <dbReference type="SAM" id="MobiDB-lite"/>
    </source>
</evidence>
<evidence type="ECO:0000313" key="4">
    <source>
        <dbReference type="Proteomes" id="UP000553193"/>
    </source>
</evidence>
<feature type="signal peptide" evidence="2">
    <location>
        <begin position="1"/>
        <end position="24"/>
    </location>
</feature>
<accession>A0A840AFL6</accession>
<keyword evidence="2" id="KW-0732">Signal</keyword>
<dbReference type="RefSeq" id="WP_184384124.1">
    <property type="nucleotide sequence ID" value="NZ_JACIDJ010000003.1"/>
</dbReference>
<keyword evidence="4" id="KW-1185">Reference proteome</keyword>
<evidence type="ECO:0000313" key="3">
    <source>
        <dbReference type="EMBL" id="MBB3898895.1"/>
    </source>
</evidence>
<comment type="caution">
    <text evidence="3">The sequence shown here is derived from an EMBL/GenBank/DDBJ whole genome shotgun (WGS) entry which is preliminary data.</text>
</comment>
<organism evidence="3 4">
    <name type="scientific">Roseococcus suduntuyensis</name>
    <dbReference type="NCBI Taxonomy" id="455361"/>
    <lineage>
        <taxon>Bacteria</taxon>
        <taxon>Pseudomonadati</taxon>
        <taxon>Pseudomonadota</taxon>
        <taxon>Alphaproteobacteria</taxon>
        <taxon>Acetobacterales</taxon>
        <taxon>Roseomonadaceae</taxon>
        <taxon>Roseococcus</taxon>
    </lineage>
</organism>